<keyword evidence="1" id="KW-0472">Membrane</keyword>
<dbReference type="AlphaFoldDB" id="A0A2T2Y9P5"/>
<accession>A0A2T2Y9P5</accession>
<protein>
    <submittedName>
        <fullName evidence="3">Fatty acid desaturase</fullName>
    </submittedName>
</protein>
<dbReference type="InterPro" id="IPR005804">
    <property type="entry name" value="FA_desaturase_dom"/>
</dbReference>
<feature type="transmembrane region" description="Helical" evidence="1">
    <location>
        <begin position="12"/>
        <end position="32"/>
    </location>
</feature>
<proteinExistence type="predicted"/>
<feature type="transmembrane region" description="Helical" evidence="1">
    <location>
        <begin position="153"/>
        <end position="173"/>
    </location>
</feature>
<dbReference type="GO" id="GO:0006629">
    <property type="term" value="P:lipid metabolic process"/>
    <property type="evidence" value="ECO:0007669"/>
    <property type="project" value="InterPro"/>
</dbReference>
<feature type="transmembrane region" description="Helical" evidence="1">
    <location>
        <begin position="70"/>
        <end position="88"/>
    </location>
</feature>
<evidence type="ECO:0000313" key="4">
    <source>
        <dbReference type="Proteomes" id="UP000240357"/>
    </source>
</evidence>
<dbReference type="EMBL" id="PYFT01000001">
    <property type="protein sequence ID" value="PSR52223.1"/>
    <property type="molecule type" value="Genomic_DNA"/>
</dbReference>
<sequence length="226" mass="26658">MTFFQKNQGVLIALAIIIAWFSSLTFLLHQVVNWASPATYLFILVQMHLYTGLFITAHDAMHGVVSRNKKINQIIGVITAGLFAYNYYYRLLPRHHAHHRHVATDQDPDYHGGNFVAWYYSFLKQYITWPQLLLMAISFNVLKVIFPVENVVLYWMLPAIIATFQLFYFGTYLPHRGEHAPDNKHKSGTQAKNHLWAFLSCYFFGYHYEHHDKPYLPWWQLYKVKT</sequence>
<dbReference type="Pfam" id="PF00487">
    <property type="entry name" value="FA_desaturase"/>
    <property type="match status" value="1"/>
</dbReference>
<keyword evidence="1" id="KW-1133">Transmembrane helix</keyword>
<keyword evidence="1" id="KW-0812">Transmembrane</keyword>
<dbReference type="OrthoDB" id="9792534at2"/>
<evidence type="ECO:0000256" key="1">
    <source>
        <dbReference type="SAM" id="Phobius"/>
    </source>
</evidence>
<reference evidence="3 4" key="1">
    <citation type="submission" date="2018-03" db="EMBL/GenBank/DDBJ databases">
        <title>Adhaeribacter sp. HMF7605 Genome sequencing and assembly.</title>
        <authorList>
            <person name="Kang H."/>
            <person name="Kang J."/>
            <person name="Cha I."/>
            <person name="Kim H."/>
            <person name="Joh K."/>
        </authorList>
    </citation>
    <scope>NUCLEOTIDE SEQUENCE [LARGE SCALE GENOMIC DNA]</scope>
    <source>
        <strain evidence="3 4">HMF7605</strain>
    </source>
</reference>
<feature type="transmembrane region" description="Helical" evidence="1">
    <location>
        <begin position="38"/>
        <end position="58"/>
    </location>
</feature>
<name>A0A2T2Y9P5_9BACT</name>
<evidence type="ECO:0000313" key="3">
    <source>
        <dbReference type="EMBL" id="PSR52223.1"/>
    </source>
</evidence>
<comment type="caution">
    <text evidence="3">The sequence shown here is derived from an EMBL/GenBank/DDBJ whole genome shotgun (WGS) entry which is preliminary data.</text>
</comment>
<evidence type="ECO:0000259" key="2">
    <source>
        <dbReference type="Pfam" id="PF00487"/>
    </source>
</evidence>
<gene>
    <name evidence="3" type="ORF">AHMF7605_01145</name>
</gene>
<dbReference type="RefSeq" id="WP_106925638.1">
    <property type="nucleotide sequence ID" value="NZ_PYFT01000001.1"/>
</dbReference>
<organism evidence="3 4">
    <name type="scientific">Adhaeribacter arboris</name>
    <dbReference type="NCBI Taxonomy" id="2072846"/>
    <lineage>
        <taxon>Bacteria</taxon>
        <taxon>Pseudomonadati</taxon>
        <taxon>Bacteroidota</taxon>
        <taxon>Cytophagia</taxon>
        <taxon>Cytophagales</taxon>
        <taxon>Hymenobacteraceae</taxon>
        <taxon>Adhaeribacter</taxon>
    </lineage>
</organism>
<dbReference type="Proteomes" id="UP000240357">
    <property type="component" value="Unassembled WGS sequence"/>
</dbReference>
<keyword evidence="4" id="KW-1185">Reference proteome</keyword>
<feature type="domain" description="Fatty acid desaturase" evidence="2">
    <location>
        <begin position="125"/>
        <end position="224"/>
    </location>
</feature>
<feature type="transmembrane region" description="Helical" evidence="1">
    <location>
        <begin position="126"/>
        <end position="146"/>
    </location>
</feature>